<dbReference type="GO" id="GO:0005829">
    <property type="term" value="C:cytosol"/>
    <property type="evidence" value="ECO:0007669"/>
    <property type="project" value="TreeGrafter"/>
</dbReference>
<dbReference type="CDD" id="cd04747">
    <property type="entry name" value="OYE_like_5_FMN"/>
    <property type="match status" value="1"/>
</dbReference>
<dbReference type="GO" id="GO:0010181">
    <property type="term" value="F:FMN binding"/>
    <property type="evidence" value="ECO:0007669"/>
    <property type="project" value="InterPro"/>
</dbReference>
<gene>
    <name evidence="2" type="ORF">GCM10010990_38410</name>
</gene>
<dbReference type="Gene3D" id="3.20.20.70">
    <property type="entry name" value="Aldolase class I"/>
    <property type="match status" value="1"/>
</dbReference>
<dbReference type="InterPro" id="IPR001155">
    <property type="entry name" value="OxRdtase_FMN_N"/>
</dbReference>
<dbReference type="PANTHER" id="PTHR22893:SF55">
    <property type="entry name" value="OXIDOREDUCTASE-RELATED"/>
    <property type="match status" value="1"/>
</dbReference>
<dbReference type="SUPFAM" id="SSF51395">
    <property type="entry name" value="FMN-linked oxidoreductases"/>
    <property type="match status" value="1"/>
</dbReference>
<organism evidence="2 3">
    <name type="scientific">Croceicoccus mobilis</name>
    <dbReference type="NCBI Taxonomy" id="1703339"/>
    <lineage>
        <taxon>Bacteria</taxon>
        <taxon>Pseudomonadati</taxon>
        <taxon>Pseudomonadota</taxon>
        <taxon>Alphaproteobacteria</taxon>
        <taxon>Sphingomonadales</taxon>
        <taxon>Erythrobacteraceae</taxon>
        <taxon>Croceicoccus</taxon>
    </lineage>
</organism>
<evidence type="ECO:0000313" key="3">
    <source>
        <dbReference type="Proteomes" id="UP000612349"/>
    </source>
</evidence>
<dbReference type="EMBL" id="BMIP01000017">
    <property type="protein sequence ID" value="GGD84696.1"/>
    <property type="molecule type" value="Genomic_DNA"/>
</dbReference>
<dbReference type="OrthoDB" id="9804454at2"/>
<dbReference type="Pfam" id="PF00724">
    <property type="entry name" value="Oxidored_FMN"/>
    <property type="match status" value="1"/>
</dbReference>
<dbReference type="InterPro" id="IPR045247">
    <property type="entry name" value="Oye-like"/>
</dbReference>
<name>A0A916ZBC3_9SPHN</name>
<comment type="caution">
    <text evidence="2">The sequence shown here is derived from an EMBL/GenBank/DDBJ whole genome shotgun (WGS) entry which is preliminary data.</text>
</comment>
<dbReference type="FunFam" id="3.20.20.70:FF:000262">
    <property type="entry name" value="NADH:flavin oxidoreductase"/>
    <property type="match status" value="1"/>
</dbReference>
<keyword evidence="3" id="KW-1185">Reference proteome</keyword>
<sequence length="375" mass="41151">MTTRPDTVFRSFESPKLTLPNRIVMAPMTRAKAIGGVSGEDVATYYARRAAAGVGLIVTEGTWIEHPAASNEVNVPRFYGDDALAGWRAVVEAVHAEGGKIAPQLWHVGLSQKSDVENLYSSQFERDVPPLTPSGFIRAGDKVAEPSDPSDIESAVAAYGKAARTARELGFDALELHGAHGYAIDQFFWHETNHRSDEWGGRTLGQRARFGVEVVRACRREAGEDFPIIFRFSQWKLQDYEARLANTPEELGTLLQALCEAGVDIFHASQRRFWEPAFAGSDLNLAGWAQRLTGKPAISVGSVGLSTDLLDALVDGQSAEVTDVEALVQRMEADEFDLIAVGRALIADAEWPQKLRQDRLQDAVPYNKESLITLD</sequence>
<evidence type="ECO:0000259" key="1">
    <source>
        <dbReference type="Pfam" id="PF00724"/>
    </source>
</evidence>
<accession>A0A916ZBC3</accession>
<reference evidence="2" key="1">
    <citation type="journal article" date="2014" name="Int. J. Syst. Evol. Microbiol.">
        <title>Complete genome sequence of Corynebacterium casei LMG S-19264T (=DSM 44701T), isolated from a smear-ripened cheese.</title>
        <authorList>
            <consortium name="US DOE Joint Genome Institute (JGI-PGF)"/>
            <person name="Walter F."/>
            <person name="Albersmeier A."/>
            <person name="Kalinowski J."/>
            <person name="Ruckert C."/>
        </authorList>
    </citation>
    <scope>NUCLEOTIDE SEQUENCE</scope>
    <source>
        <strain evidence="2">CGMCC 1.15360</strain>
    </source>
</reference>
<evidence type="ECO:0000313" key="2">
    <source>
        <dbReference type="EMBL" id="GGD84696.1"/>
    </source>
</evidence>
<protein>
    <submittedName>
        <fullName evidence="2">12-oxophytodienoate reductase</fullName>
    </submittedName>
</protein>
<reference evidence="2" key="2">
    <citation type="submission" date="2020-09" db="EMBL/GenBank/DDBJ databases">
        <authorList>
            <person name="Sun Q."/>
            <person name="Zhou Y."/>
        </authorList>
    </citation>
    <scope>NUCLEOTIDE SEQUENCE</scope>
    <source>
        <strain evidence="2">CGMCC 1.15360</strain>
    </source>
</reference>
<dbReference type="InterPro" id="IPR013785">
    <property type="entry name" value="Aldolase_TIM"/>
</dbReference>
<dbReference type="AlphaFoldDB" id="A0A916ZBC3"/>
<dbReference type="Proteomes" id="UP000612349">
    <property type="component" value="Unassembled WGS sequence"/>
</dbReference>
<feature type="domain" description="NADH:flavin oxidoreductase/NADH oxidase N-terminal" evidence="1">
    <location>
        <begin position="14"/>
        <end position="359"/>
    </location>
</feature>
<dbReference type="GO" id="GO:0016491">
    <property type="term" value="F:oxidoreductase activity"/>
    <property type="evidence" value="ECO:0007669"/>
    <property type="project" value="InterPro"/>
</dbReference>
<dbReference type="RefSeq" id="WP_066770542.1">
    <property type="nucleotide sequence ID" value="NZ_BMIP01000017.1"/>
</dbReference>
<dbReference type="PANTHER" id="PTHR22893">
    <property type="entry name" value="NADH OXIDOREDUCTASE-RELATED"/>
    <property type="match status" value="1"/>
</dbReference>
<proteinExistence type="predicted"/>